<evidence type="ECO:0000313" key="3">
    <source>
        <dbReference type="EMBL" id="MBP2416252.1"/>
    </source>
</evidence>
<reference evidence="3 4" key="1">
    <citation type="submission" date="2021-03" db="EMBL/GenBank/DDBJ databases">
        <title>Sequencing the genomes of 1000 actinobacteria strains.</title>
        <authorList>
            <person name="Klenk H.-P."/>
        </authorList>
    </citation>
    <scope>NUCLEOTIDE SEQUENCE [LARGE SCALE GENOMIC DNA]</scope>
    <source>
        <strain evidence="3 4">DSM 12936</strain>
    </source>
</reference>
<dbReference type="Gene3D" id="2.60.40.10">
    <property type="entry name" value="Immunoglobulins"/>
    <property type="match status" value="4"/>
</dbReference>
<accession>A0ABS4Z5F1</accession>
<evidence type="ECO:0000259" key="2">
    <source>
        <dbReference type="Pfam" id="PF16640"/>
    </source>
</evidence>
<evidence type="ECO:0000313" key="4">
    <source>
        <dbReference type="Proteomes" id="UP000758168"/>
    </source>
</evidence>
<feature type="domain" description="Bacterial Ig-like" evidence="2">
    <location>
        <begin position="244"/>
        <end position="321"/>
    </location>
</feature>
<dbReference type="RefSeq" id="WP_210053849.1">
    <property type="nucleotide sequence ID" value="NZ_BAAAMH010000012.1"/>
</dbReference>
<evidence type="ECO:0000256" key="1">
    <source>
        <dbReference type="SAM" id="SignalP"/>
    </source>
</evidence>
<feature type="domain" description="Bacterial Ig-like" evidence="2">
    <location>
        <begin position="156"/>
        <end position="231"/>
    </location>
</feature>
<proteinExistence type="predicted"/>
<keyword evidence="1" id="KW-0732">Signal</keyword>
<dbReference type="Proteomes" id="UP000758168">
    <property type="component" value="Unassembled WGS sequence"/>
</dbReference>
<name>A0ABS4Z5F1_9ACTN</name>
<keyword evidence="4" id="KW-1185">Reference proteome</keyword>
<dbReference type="EMBL" id="JAGIOB010000001">
    <property type="protein sequence ID" value="MBP2416252.1"/>
    <property type="molecule type" value="Genomic_DNA"/>
</dbReference>
<dbReference type="InterPro" id="IPR032109">
    <property type="entry name" value="Big_3_5"/>
</dbReference>
<comment type="caution">
    <text evidence="3">The sequence shown here is derived from an EMBL/GenBank/DDBJ whole genome shotgun (WGS) entry which is preliminary data.</text>
</comment>
<feature type="signal peptide" evidence="1">
    <location>
        <begin position="1"/>
        <end position="34"/>
    </location>
</feature>
<feature type="chain" id="PRO_5046662047" evidence="1">
    <location>
        <begin position="35"/>
        <end position="575"/>
    </location>
</feature>
<gene>
    <name evidence="3" type="ORF">JOF54_001174</name>
</gene>
<dbReference type="InterPro" id="IPR013783">
    <property type="entry name" value="Ig-like_fold"/>
</dbReference>
<organism evidence="3 4">
    <name type="scientific">Microlunatus capsulatus</name>
    <dbReference type="NCBI Taxonomy" id="99117"/>
    <lineage>
        <taxon>Bacteria</taxon>
        <taxon>Bacillati</taxon>
        <taxon>Actinomycetota</taxon>
        <taxon>Actinomycetes</taxon>
        <taxon>Propionibacteriales</taxon>
        <taxon>Propionibacteriaceae</taxon>
        <taxon>Microlunatus</taxon>
    </lineage>
</organism>
<dbReference type="Pfam" id="PF16640">
    <property type="entry name" value="Big_3_5"/>
    <property type="match status" value="2"/>
</dbReference>
<protein>
    <submittedName>
        <fullName evidence="3">Phage gp46-like protein</fullName>
    </submittedName>
</protein>
<sequence>MSSGPHAGSARARALALVLPSLLATLLLAPPALAAPPDPARVVAAEEGEEVALQATAPPVVAGAPVVGSTLTAQPPTWNLADVVTGYQWLRDGAPVPEATGPTLVLGVADVGAILTVRATGTTPDGRTATADSDATAAVARITSTTAVNARPGSPGSADLTVTVRAADDDVDAGTVEVREGTTTLAAGAALVSGVAAVRLTDLDAGQHVLTVGYAGTERVAPSEDTVTVLVKAAAALAVTTSSPGIGRLVLTARVTNDGSAVSGGTVLVREGGSVVARPALSRGTATWTSTGLVPGAHRYTVEYSGTAAVALASRTVTATVRDRATATLAVSASSPAVGRLTLTVRLTSGAKALGGRVTVHEGERTVKTLTLARGRAVWSVGGLKPGRHTYVVRYAGTSSTKPVQRSTAVTVRAKAVPAVTVTGSSPAAGKVALKVTVKASGQRSLSGTVTIKDGAKTVKKGLRVKAGKASWSASGVKAGKHAYTVVYGGTSQVTRGTGKVTVTVKKKAKPVALVDYANCTELNQVHPHGVGLPGAVDQVSGSTERVTDFLRHQKLYELNDESDRDGDGIACEKL</sequence>
<dbReference type="Gene3D" id="2.60.40.2700">
    <property type="match status" value="1"/>
</dbReference>